<keyword evidence="3" id="KW-0847">Vitamin C</keyword>
<evidence type="ECO:0000259" key="7">
    <source>
        <dbReference type="PROSITE" id="PS51471"/>
    </source>
</evidence>
<keyword evidence="2" id="KW-0479">Metal-binding</keyword>
<dbReference type="SMART" id="SM00702">
    <property type="entry name" value="P4Hc"/>
    <property type="match status" value="1"/>
</dbReference>
<dbReference type="GO" id="GO:0005506">
    <property type="term" value="F:iron ion binding"/>
    <property type="evidence" value="ECO:0007669"/>
    <property type="project" value="InterPro"/>
</dbReference>
<keyword evidence="9" id="KW-1185">Reference proteome</keyword>
<reference evidence="8 9" key="1">
    <citation type="submission" date="2020-08" db="EMBL/GenBank/DDBJ databases">
        <title>Genomic Encyclopedia of Type Strains, Phase IV (KMG-IV): sequencing the most valuable type-strain genomes for metagenomic binning, comparative biology and taxonomic classification.</title>
        <authorList>
            <person name="Goeker M."/>
        </authorList>
    </citation>
    <scope>NUCLEOTIDE SEQUENCE [LARGE SCALE GENOMIC DNA]</scope>
    <source>
        <strain evidence="8 9">DSM 29853</strain>
    </source>
</reference>
<evidence type="ECO:0000313" key="9">
    <source>
        <dbReference type="Proteomes" id="UP000528286"/>
    </source>
</evidence>
<dbReference type="InterPro" id="IPR006620">
    <property type="entry name" value="Pro_4_hyd_alph"/>
</dbReference>
<keyword evidence="4" id="KW-0223">Dioxygenase</keyword>
<dbReference type="Pfam" id="PF13640">
    <property type="entry name" value="2OG-FeII_Oxy_3"/>
    <property type="match status" value="1"/>
</dbReference>
<dbReference type="Gene3D" id="3.40.30.10">
    <property type="entry name" value="Glutaredoxin"/>
    <property type="match status" value="1"/>
</dbReference>
<dbReference type="PROSITE" id="PS51471">
    <property type="entry name" value="FE2OG_OXY"/>
    <property type="match status" value="1"/>
</dbReference>
<sequence>MMFNRLSVGDPAPWLKLRTPSNPSFAFDTIAGRYIVLAFFGTARHVHAQATVLAVQSRPDIFNDDFASFFGVTNDGSDLAAGRLKESYPGYRYFVDADFRMTRAFGAAPTSEESRDVSMRWIVLDPLLRVMRIIPFRKDRPDVQELLEFLEGLPPAERFTGTDMHAPVIILPNVFETEFCRTLVELYDKHGGLESGFMREVNGKTVHVVDHNHKRRRDYNVEDADIIAGAQFRIRRRVVPEIRKVHQFEVTRMERYIVACYAAEDRAHFGAHRDNTTSGTAHRRFAVSINLNDDFDGGEVSFPEFGPRSFRAPPGGAVVFSCSLLHKVSPVTRGRRYAFLPFLYDEAAARIREANNGALGEGVEAYRMTAG</sequence>
<accession>A0A7W6J4F2</accession>
<dbReference type="GO" id="GO:0016705">
    <property type="term" value="F:oxidoreductase activity, acting on paired donors, with incorporation or reduction of molecular oxygen"/>
    <property type="evidence" value="ECO:0007669"/>
    <property type="project" value="InterPro"/>
</dbReference>
<dbReference type="Gene3D" id="2.60.120.620">
    <property type="entry name" value="q2cbj1_9rhob like domain"/>
    <property type="match status" value="1"/>
</dbReference>
<evidence type="ECO:0000256" key="2">
    <source>
        <dbReference type="ARBA" id="ARBA00022723"/>
    </source>
</evidence>
<evidence type="ECO:0000256" key="5">
    <source>
        <dbReference type="ARBA" id="ARBA00023002"/>
    </source>
</evidence>
<comment type="caution">
    <text evidence="8">The sequence shown here is derived from an EMBL/GenBank/DDBJ whole genome shotgun (WGS) entry which is preliminary data.</text>
</comment>
<evidence type="ECO:0000256" key="6">
    <source>
        <dbReference type="ARBA" id="ARBA00023004"/>
    </source>
</evidence>
<comment type="cofactor">
    <cofactor evidence="1">
        <name>L-ascorbate</name>
        <dbReference type="ChEBI" id="CHEBI:38290"/>
    </cofactor>
</comment>
<dbReference type="SUPFAM" id="SSF52833">
    <property type="entry name" value="Thioredoxin-like"/>
    <property type="match status" value="1"/>
</dbReference>
<evidence type="ECO:0000313" key="8">
    <source>
        <dbReference type="EMBL" id="MBB4064624.1"/>
    </source>
</evidence>
<dbReference type="GO" id="GO:0051213">
    <property type="term" value="F:dioxygenase activity"/>
    <property type="evidence" value="ECO:0007669"/>
    <property type="project" value="UniProtKB-KW"/>
</dbReference>
<evidence type="ECO:0000256" key="3">
    <source>
        <dbReference type="ARBA" id="ARBA00022896"/>
    </source>
</evidence>
<proteinExistence type="predicted"/>
<dbReference type="InterPro" id="IPR044862">
    <property type="entry name" value="Pro_4_hyd_alph_FE2OG_OXY"/>
</dbReference>
<dbReference type="RefSeq" id="WP_183365881.1">
    <property type="nucleotide sequence ID" value="NZ_JACIEZ010000003.1"/>
</dbReference>
<dbReference type="Proteomes" id="UP000528286">
    <property type="component" value="Unassembled WGS sequence"/>
</dbReference>
<dbReference type="InterPro" id="IPR005123">
    <property type="entry name" value="Oxoglu/Fe-dep_dioxygenase_dom"/>
</dbReference>
<dbReference type="GO" id="GO:0031418">
    <property type="term" value="F:L-ascorbic acid binding"/>
    <property type="evidence" value="ECO:0007669"/>
    <property type="project" value="UniProtKB-KW"/>
</dbReference>
<dbReference type="AlphaFoldDB" id="A0A7W6J4F2"/>
<gene>
    <name evidence="8" type="ORF">GGR23_001811</name>
</gene>
<evidence type="ECO:0000256" key="4">
    <source>
        <dbReference type="ARBA" id="ARBA00022964"/>
    </source>
</evidence>
<keyword evidence="6" id="KW-0408">Iron</keyword>
<dbReference type="SUPFAM" id="SSF51197">
    <property type="entry name" value="Clavaminate synthase-like"/>
    <property type="match status" value="1"/>
</dbReference>
<dbReference type="EMBL" id="JACIEZ010000003">
    <property type="protein sequence ID" value="MBB4064624.1"/>
    <property type="molecule type" value="Genomic_DNA"/>
</dbReference>
<name>A0A7W6J4F2_9HYPH</name>
<evidence type="ECO:0000256" key="1">
    <source>
        <dbReference type="ARBA" id="ARBA00001961"/>
    </source>
</evidence>
<protein>
    <submittedName>
        <fullName evidence="8">Peroxiredoxin</fullName>
    </submittedName>
</protein>
<dbReference type="InterPro" id="IPR036249">
    <property type="entry name" value="Thioredoxin-like_sf"/>
</dbReference>
<organism evidence="8 9">
    <name type="scientific">Gellertiella hungarica</name>
    <dbReference type="NCBI Taxonomy" id="1572859"/>
    <lineage>
        <taxon>Bacteria</taxon>
        <taxon>Pseudomonadati</taxon>
        <taxon>Pseudomonadota</taxon>
        <taxon>Alphaproteobacteria</taxon>
        <taxon>Hyphomicrobiales</taxon>
        <taxon>Rhizobiaceae</taxon>
        <taxon>Gellertiella</taxon>
    </lineage>
</organism>
<feature type="domain" description="Fe2OG dioxygenase" evidence="7">
    <location>
        <begin position="247"/>
        <end position="346"/>
    </location>
</feature>
<keyword evidence="5" id="KW-0560">Oxidoreductase</keyword>